<dbReference type="InterPro" id="IPR046960">
    <property type="entry name" value="PPR_At4g14850-like_plant"/>
</dbReference>
<gene>
    <name evidence="3" type="ORF">SHERM_19417</name>
</gene>
<dbReference type="Pfam" id="PF20431">
    <property type="entry name" value="E_motif"/>
    <property type="match status" value="1"/>
</dbReference>
<dbReference type="InterPro" id="IPR046848">
    <property type="entry name" value="E_motif"/>
</dbReference>
<evidence type="ECO:0000256" key="2">
    <source>
        <dbReference type="PROSITE-ProRule" id="PRU00708"/>
    </source>
</evidence>
<feature type="repeat" description="PPR" evidence="2">
    <location>
        <begin position="419"/>
        <end position="453"/>
    </location>
</feature>
<protein>
    <submittedName>
        <fullName evidence="3">Pentatricopeptide repeat-containing protein</fullName>
    </submittedName>
</protein>
<dbReference type="Pfam" id="PF13041">
    <property type="entry name" value="PPR_2"/>
    <property type="match status" value="3"/>
</dbReference>
<dbReference type="EMBL" id="CACSLK010020742">
    <property type="protein sequence ID" value="CAA0821415.1"/>
    <property type="molecule type" value="Genomic_DNA"/>
</dbReference>
<feature type="repeat" description="PPR" evidence="2">
    <location>
        <begin position="318"/>
        <end position="352"/>
    </location>
</feature>
<dbReference type="GO" id="GO:0003723">
    <property type="term" value="F:RNA binding"/>
    <property type="evidence" value="ECO:0007669"/>
    <property type="project" value="InterPro"/>
</dbReference>
<dbReference type="FunFam" id="1.25.40.10:FF:000090">
    <property type="entry name" value="Pentatricopeptide repeat-containing protein, chloroplastic"/>
    <property type="match status" value="1"/>
</dbReference>
<dbReference type="OrthoDB" id="442680at2759"/>
<evidence type="ECO:0000256" key="1">
    <source>
        <dbReference type="ARBA" id="ARBA00022737"/>
    </source>
</evidence>
<proteinExistence type="predicted"/>
<keyword evidence="4" id="KW-1185">Reference proteome</keyword>
<dbReference type="Gene3D" id="1.25.40.10">
    <property type="entry name" value="Tetratricopeptide repeat domain"/>
    <property type="match status" value="4"/>
</dbReference>
<dbReference type="AlphaFoldDB" id="A0A9N7N3M2"/>
<dbReference type="GO" id="GO:0009451">
    <property type="term" value="P:RNA modification"/>
    <property type="evidence" value="ECO:0007669"/>
    <property type="project" value="InterPro"/>
</dbReference>
<dbReference type="InterPro" id="IPR002885">
    <property type="entry name" value="PPR_rpt"/>
</dbReference>
<reference evidence="3" key="1">
    <citation type="submission" date="2019-12" db="EMBL/GenBank/DDBJ databases">
        <authorList>
            <person name="Scholes J."/>
        </authorList>
    </citation>
    <scope>NUCLEOTIDE SEQUENCE</scope>
</reference>
<keyword evidence="1" id="KW-0677">Repeat</keyword>
<feature type="repeat" description="PPR" evidence="2">
    <location>
        <begin position="75"/>
        <end position="109"/>
    </location>
</feature>
<accession>A0A9N7N3M2</accession>
<dbReference type="PANTHER" id="PTHR47926">
    <property type="entry name" value="PENTATRICOPEPTIDE REPEAT-CONTAINING PROTEIN"/>
    <property type="match status" value="1"/>
</dbReference>
<dbReference type="NCBIfam" id="TIGR00756">
    <property type="entry name" value="PPR"/>
    <property type="match status" value="5"/>
</dbReference>
<evidence type="ECO:0000313" key="4">
    <source>
        <dbReference type="Proteomes" id="UP001153555"/>
    </source>
</evidence>
<evidence type="ECO:0000313" key="3">
    <source>
        <dbReference type="EMBL" id="CAA0821415.1"/>
    </source>
</evidence>
<comment type="caution">
    <text evidence="3">The sequence shown here is derived from an EMBL/GenBank/DDBJ whole genome shotgun (WGS) entry which is preliminary data.</text>
</comment>
<organism evidence="3 4">
    <name type="scientific">Striga hermonthica</name>
    <name type="common">Purple witchweed</name>
    <name type="synonym">Buchnera hermonthica</name>
    <dbReference type="NCBI Taxonomy" id="68872"/>
    <lineage>
        <taxon>Eukaryota</taxon>
        <taxon>Viridiplantae</taxon>
        <taxon>Streptophyta</taxon>
        <taxon>Embryophyta</taxon>
        <taxon>Tracheophyta</taxon>
        <taxon>Spermatophyta</taxon>
        <taxon>Magnoliopsida</taxon>
        <taxon>eudicotyledons</taxon>
        <taxon>Gunneridae</taxon>
        <taxon>Pentapetalae</taxon>
        <taxon>asterids</taxon>
        <taxon>lamiids</taxon>
        <taxon>Lamiales</taxon>
        <taxon>Orobanchaceae</taxon>
        <taxon>Buchnereae</taxon>
        <taxon>Striga</taxon>
    </lineage>
</organism>
<sequence length="598" mass="67326">MPAKLLFAPTRCKIQNWVCYFTSPASCNPQTYHSNIIKDGSVRCLQVANYLLTLYMRCRHSQKARKLFDEIPERDVRTWTILVSGFCKNGQYLNALDYFTRMQNEGTIAPNAFTLSSALKCCACINNGLSMGKAIHGWIIRNGIQTDVALENAVLDLYAKLGASNYVKRFFDMMGVKDSTSWSIAMAANLNEGDLRESLDFFWSMPTKSVCSWNTIIDGLLRRGFVGNALELLHEMVEFGCAFNGVTFTISLSLASSVKNFDLGRQIHAQLLRSGIDYDAFMSTALVDMHCKCGKIEKASVIFQSLRLRYSPDESREKTACWSTMIAGYVQHGMIKDALACFRLMMHEQVETGSFTLTTVAAASANASLLVLGRQIHARTVKLGHGRDVFLCSSLIDMYAKCGNLDEAWLFFRETRTRNVVLWSAMISSYGVHGWGKEAVELFELMQEEGIRPNEVSFMGILTACSHAGLVEDGCRYFKIMTDVYGIQPDIRHFACMVDLLGRAGHLKEIKDFVYENEIHHIKQVWKAYLSSCWVHKDVELANSVSKKLFELDPKGSALYLLASNTYSANNIWDEAAKVRGLMVERDVKKKLPAQSWI</sequence>
<feature type="repeat" description="PPR" evidence="2">
    <location>
        <begin position="388"/>
        <end position="418"/>
    </location>
</feature>
<dbReference type="Pfam" id="PF01535">
    <property type="entry name" value="PPR"/>
    <property type="match status" value="2"/>
</dbReference>
<dbReference type="InterPro" id="IPR011990">
    <property type="entry name" value="TPR-like_helical_dom_sf"/>
</dbReference>
<dbReference type="PROSITE" id="PS51375">
    <property type="entry name" value="PPR"/>
    <property type="match status" value="5"/>
</dbReference>
<dbReference type="Proteomes" id="UP001153555">
    <property type="component" value="Unassembled WGS sequence"/>
</dbReference>
<dbReference type="PANTHER" id="PTHR47926:SF347">
    <property type="entry name" value="PENTATRICOPEPTIDE REPEAT-CONTAINING PROTEIN"/>
    <property type="match status" value="1"/>
</dbReference>
<feature type="repeat" description="PPR" evidence="2">
    <location>
        <begin position="209"/>
        <end position="243"/>
    </location>
</feature>
<name>A0A9N7N3M2_STRHE</name>